<dbReference type="HOGENOM" id="CLU_3050718_0_0_1"/>
<accession>B0DCW7</accession>
<dbReference type="Proteomes" id="UP000001194">
    <property type="component" value="Unassembled WGS sequence"/>
</dbReference>
<reference evidence="1 2" key="1">
    <citation type="journal article" date="2008" name="Nature">
        <title>The genome of Laccaria bicolor provides insights into mycorrhizal symbiosis.</title>
        <authorList>
            <person name="Martin F."/>
            <person name="Aerts A."/>
            <person name="Ahren D."/>
            <person name="Brun A."/>
            <person name="Danchin E.G.J."/>
            <person name="Duchaussoy F."/>
            <person name="Gibon J."/>
            <person name="Kohler A."/>
            <person name="Lindquist E."/>
            <person name="Pereda V."/>
            <person name="Salamov A."/>
            <person name="Shapiro H.J."/>
            <person name="Wuyts J."/>
            <person name="Blaudez D."/>
            <person name="Buee M."/>
            <person name="Brokstein P."/>
            <person name="Canbaeck B."/>
            <person name="Cohen D."/>
            <person name="Courty P.E."/>
            <person name="Coutinho P.M."/>
            <person name="Delaruelle C."/>
            <person name="Detter J.C."/>
            <person name="Deveau A."/>
            <person name="DiFazio S."/>
            <person name="Duplessis S."/>
            <person name="Fraissinet-Tachet L."/>
            <person name="Lucic E."/>
            <person name="Frey-Klett P."/>
            <person name="Fourrey C."/>
            <person name="Feussner I."/>
            <person name="Gay G."/>
            <person name="Grimwood J."/>
            <person name="Hoegger P.J."/>
            <person name="Jain P."/>
            <person name="Kilaru S."/>
            <person name="Labbe J."/>
            <person name="Lin Y.C."/>
            <person name="Legue V."/>
            <person name="Le Tacon F."/>
            <person name="Marmeisse R."/>
            <person name="Melayah D."/>
            <person name="Montanini B."/>
            <person name="Muratet M."/>
            <person name="Nehls U."/>
            <person name="Niculita-Hirzel H."/>
            <person name="Oudot-Le Secq M.P."/>
            <person name="Peter M."/>
            <person name="Quesneville H."/>
            <person name="Rajashekar B."/>
            <person name="Reich M."/>
            <person name="Rouhier N."/>
            <person name="Schmutz J."/>
            <person name="Yin T."/>
            <person name="Chalot M."/>
            <person name="Henrissat B."/>
            <person name="Kuees U."/>
            <person name="Lucas S."/>
            <person name="Van de Peer Y."/>
            <person name="Podila G.K."/>
            <person name="Polle A."/>
            <person name="Pukkila P.J."/>
            <person name="Richardson P.M."/>
            <person name="Rouze P."/>
            <person name="Sanders I.R."/>
            <person name="Stajich J.E."/>
            <person name="Tunlid A."/>
            <person name="Tuskan G."/>
            <person name="Grigoriev I.V."/>
        </authorList>
    </citation>
    <scope>NUCLEOTIDE SEQUENCE [LARGE SCALE GENOMIC DNA]</scope>
    <source>
        <strain evidence="2">S238N-H82 / ATCC MYA-4686</strain>
    </source>
</reference>
<keyword evidence="2" id="KW-1185">Reference proteome</keyword>
<dbReference type="KEGG" id="lbc:LACBIDRAFT_298459"/>
<dbReference type="GeneID" id="6077563"/>
<evidence type="ECO:0000313" key="2">
    <source>
        <dbReference type="Proteomes" id="UP000001194"/>
    </source>
</evidence>
<dbReference type="InParanoid" id="B0DCW7"/>
<name>B0DCW7_LACBS</name>
<organism evidence="2">
    <name type="scientific">Laccaria bicolor (strain S238N-H82 / ATCC MYA-4686)</name>
    <name type="common">Bicoloured deceiver</name>
    <name type="synonym">Laccaria laccata var. bicolor</name>
    <dbReference type="NCBI Taxonomy" id="486041"/>
    <lineage>
        <taxon>Eukaryota</taxon>
        <taxon>Fungi</taxon>
        <taxon>Dikarya</taxon>
        <taxon>Basidiomycota</taxon>
        <taxon>Agaricomycotina</taxon>
        <taxon>Agaricomycetes</taxon>
        <taxon>Agaricomycetidae</taxon>
        <taxon>Agaricales</taxon>
        <taxon>Agaricineae</taxon>
        <taxon>Hydnangiaceae</taxon>
        <taxon>Laccaria</taxon>
    </lineage>
</organism>
<gene>
    <name evidence="1" type="ORF">LACBIDRAFT_298459</name>
</gene>
<dbReference type="EMBL" id="DS547104">
    <property type="protein sequence ID" value="EDR07370.1"/>
    <property type="molecule type" value="Genomic_DNA"/>
</dbReference>
<dbReference type="AlphaFoldDB" id="B0DCW7"/>
<protein>
    <submittedName>
        <fullName evidence="1">Predicted protein</fullName>
    </submittedName>
</protein>
<proteinExistence type="predicted"/>
<dbReference type="RefSeq" id="XP_001881762.1">
    <property type="nucleotide sequence ID" value="XM_001881727.1"/>
</dbReference>
<sequence>MTTLGSMALRPYLRLFAVSTNHRFVISSLVSSRPAFCPFDRGCLLVRSRALVQR</sequence>
<evidence type="ECO:0000313" key="1">
    <source>
        <dbReference type="EMBL" id="EDR07370.1"/>
    </source>
</evidence>